<gene>
    <name evidence="3" type="ORF">GCM10017783_08790</name>
</gene>
<sequence length="300" mass="32071">MTHLDAPLQQAASRLSTWLGVWRILYLVFGGLGLLALLAALLYGLSAGDTLQEAGSVIWLLALPAAFIALSLWVYWSLLSWGKEWVDRSAQLALHGGDAGRLRQLDSTLGKWIMGIVWATLAFYVLGTLAAWVIIQITETPLAGEALAGLIFALLLLVGVLLVGVYFPYTALRRFLAQATARLSGQGLYLKPAADRLNTWCIVLIVLQVIYLPLSLLGGLMDADPAGMVGTLIALPIIFGLSLMYILPLLAAGRYAKALASTLDSSPAGQTGPAQSNARVSDYSQMGRLADQSEVPPGRP</sequence>
<feature type="transmembrane region" description="Helical" evidence="2">
    <location>
        <begin position="24"/>
        <end position="45"/>
    </location>
</feature>
<reference evidence="4" key="1">
    <citation type="journal article" date="2019" name="Int. J. Syst. Evol. Microbiol.">
        <title>The Global Catalogue of Microorganisms (GCM) 10K type strain sequencing project: providing services to taxonomists for standard genome sequencing and annotation.</title>
        <authorList>
            <consortium name="The Broad Institute Genomics Platform"/>
            <consortium name="The Broad Institute Genome Sequencing Center for Infectious Disease"/>
            <person name="Wu L."/>
            <person name="Ma J."/>
        </authorList>
    </citation>
    <scope>NUCLEOTIDE SEQUENCE [LARGE SCALE GENOMIC DNA]</scope>
    <source>
        <strain evidence="4">CGMCC 1.18439</strain>
    </source>
</reference>
<keyword evidence="4" id="KW-1185">Reference proteome</keyword>
<evidence type="ECO:0008006" key="5">
    <source>
        <dbReference type="Google" id="ProtNLM"/>
    </source>
</evidence>
<feature type="region of interest" description="Disordered" evidence="1">
    <location>
        <begin position="265"/>
        <end position="300"/>
    </location>
</feature>
<evidence type="ECO:0000313" key="4">
    <source>
        <dbReference type="Proteomes" id="UP000632154"/>
    </source>
</evidence>
<name>A0ABQ3K0W2_9DEIO</name>
<protein>
    <recommendedName>
        <fullName evidence="5">Glycerophosphoryl diester phosphodiesterase membrane domain-containing protein</fullName>
    </recommendedName>
</protein>
<proteinExistence type="predicted"/>
<feature type="compositionally biased region" description="Polar residues" evidence="1">
    <location>
        <begin position="265"/>
        <end position="284"/>
    </location>
</feature>
<keyword evidence="2" id="KW-0812">Transmembrane</keyword>
<accession>A0ABQ3K0W2</accession>
<feature type="transmembrane region" description="Helical" evidence="2">
    <location>
        <begin position="226"/>
        <end position="247"/>
    </location>
</feature>
<feature type="transmembrane region" description="Helical" evidence="2">
    <location>
        <begin position="197"/>
        <end position="214"/>
    </location>
</feature>
<evidence type="ECO:0000313" key="3">
    <source>
        <dbReference type="EMBL" id="GHF99000.1"/>
    </source>
</evidence>
<dbReference type="EMBL" id="BNAL01000007">
    <property type="protein sequence ID" value="GHF99000.1"/>
    <property type="molecule type" value="Genomic_DNA"/>
</dbReference>
<evidence type="ECO:0000256" key="1">
    <source>
        <dbReference type="SAM" id="MobiDB-lite"/>
    </source>
</evidence>
<dbReference type="Proteomes" id="UP000632154">
    <property type="component" value="Unassembled WGS sequence"/>
</dbReference>
<keyword evidence="2" id="KW-0472">Membrane</keyword>
<comment type="caution">
    <text evidence="3">The sequence shown here is derived from an EMBL/GenBank/DDBJ whole genome shotgun (WGS) entry which is preliminary data.</text>
</comment>
<feature type="transmembrane region" description="Helical" evidence="2">
    <location>
        <begin position="57"/>
        <end position="78"/>
    </location>
</feature>
<evidence type="ECO:0000256" key="2">
    <source>
        <dbReference type="SAM" id="Phobius"/>
    </source>
</evidence>
<keyword evidence="2" id="KW-1133">Transmembrane helix</keyword>
<dbReference type="RefSeq" id="WP_189642457.1">
    <property type="nucleotide sequence ID" value="NZ_BNAL01000007.1"/>
</dbReference>
<feature type="transmembrane region" description="Helical" evidence="2">
    <location>
        <begin position="147"/>
        <end position="169"/>
    </location>
</feature>
<feature type="transmembrane region" description="Helical" evidence="2">
    <location>
        <begin position="112"/>
        <end position="135"/>
    </location>
</feature>
<organism evidence="3 4">
    <name type="scientific">Deinococcus piscis</name>
    <dbReference type="NCBI Taxonomy" id="394230"/>
    <lineage>
        <taxon>Bacteria</taxon>
        <taxon>Thermotogati</taxon>
        <taxon>Deinococcota</taxon>
        <taxon>Deinococci</taxon>
        <taxon>Deinococcales</taxon>
        <taxon>Deinococcaceae</taxon>
        <taxon>Deinococcus</taxon>
    </lineage>
</organism>